<evidence type="ECO:0000313" key="4">
    <source>
        <dbReference type="Proteomes" id="UP000239757"/>
    </source>
</evidence>
<organism evidence="3 4">
    <name type="scientific">Gossypium barbadense</name>
    <name type="common">Sea Island cotton</name>
    <name type="synonym">Hibiscus barbadensis</name>
    <dbReference type="NCBI Taxonomy" id="3634"/>
    <lineage>
        <taxon>Eukaryota</taxon>
        <taxon>Viridiplantae</taxon>
        <taxon>Streptophyta</taxon>
        <taxon>Embryophyta</taxon>
        <taxon>Tracheophyta</taxon>
        <taxon>Spermatophyta</taxon>
        <taxon>Magnoliopsida</taxon>
        <taxon>eudicotyledons</taxon>
        <taxon>Gunneridae</taxon>
        <taxon>Pentapetalae</taxon>
        <taxon>rosids</taxon>
        <taxon>malvids</taxon>
        <taxon>Malvales</taxon>
        <taxon>Malvaceae</taxon>
        <taxon>Malvoideae</taxon>
        <taxon>Gossypium</taxon>
    </lineage>
</organism>
<keyword evidence="1" id="KW-0880">Kelch repeat</keyword>
<evidence type="ECO:0000256" key="2">
    <source>
        <dbReference type="ARBA" id="ARBA00022737"/>
    </source>
</evidence>
<dbReference type="SUPFAM" id="SSF117281">
    <property type="entry name" value="Kelch motif"/>
    <property type="match status" value="1"/>
</dbReference>
<dbReference type="InterPro" id="IPR052439">
    <property type="entry name" value="F-box/Kelch-repeat"/>
</dbReference>
<dbReference type="InterPro" id="IPR006652">
    <property type="entry name" value="Kelch_1"/>
</dbReference>
<dbReference type="Gene3D" id="2.120.10.80">
    <property type="entry name" value="Kelch-type beta propeller"/>
    <property type="match status" value="1"/>
</dbReference>
<gene>
    <name evidence="3" type="ORF">GOBAR_AA24857</name>
</gene>
<reference evidence="3 4" key="1">
    <citation type="submission" date="2015-01" db="EMBL/GenBank/DDBJ databases">
        <title>Genome of allotetraploid Gossypium barbadense reveals genomic plasticity and fiber elongation in cotton evolution.</title>
        <authorList>
            <person name="Chen X."/>
            <person name="Liu X."/>
            <person name="Zhao B."/>
            <person name="Zheng H."/>
            <person name="Hu Y."/>
            <person name="Lu G."/>
            <person name="Yang C."/>
            <person name="Chen J."/>
            <person name="Shan C."/>
            <person name="Zhang L."/>
            <person name="Zhou Y."/>
            <person name="Wang L."/>
            <person name="Guo W."/>
            <person name="Bai Y."/>
            <person name="Ruan J."/>
            <person name="Shangguan X."/>
            <person name="Mao Y."/>
            <person name="Jiang J."/>
            <person name="Zhu Y."/>
            <person name="Lei J."/>
            <person name="Kang H."/>
            <person name="Chen S."/>
            <person name="He X."/>
            <person name="Wang R."/>
            <person name="Wang Y."/>
            <person name="Chen J."/>
            <person name="Wang L."/>
            <person name="Yu S."/>
            <person name="Wang B."/>
            <person name="Wei J."/>
            <person name="Song S."/>
            <person name="Lu X."/>
            <person name="Gao Z."/>
            <person name="Gu W."/>
            <person name="Deng X."/>
            <person name="Ma D."/>
            <person name="Wang S."/>
            <person name="Liang W."/>
            <person name="Fang L."/>
            <person name="Cai C."/>
            <person name="Zhu X."/>
            <person name="Zhou B."/>
            <person name="Zhang Y."/>
            <person name="Chen Z."/>
            <person name="Xu S."/>
            <person name="Zhu R."/>
            <person name="Wang S."/>
            <person name="Zhang T."/>
            <person name="Zhao G."/>
        </authorList>
    </citation>
    <scope>NUCLEOTIDE SEQUENCE [LARGE SCALE GENOMIC DNA]</scope>
    <source>
        <strain evidence="4">cv. Xinhai21</strain>
        <tissue evidence="3">Leaf</tissue>
    </source>
</reference>
<dbReference type="PANTHER" id="PTHR46122:SF9">
    <property type="entry name" value="F-BOX_KELCH-REPEAT PROTEIN"/>
    <property type="match status" value="1"/>
</dbReference>
<dbReference type="PANTHER" id="PTHR46122">
    <property type="entry name" value="GALACTOSE OXIDASE/KELCH REPEAT PROTEIN-RELATED"/>
    <property type="match status" value="1"/>
</dbReference>
<proteinExistence type="predicted"/>
<evidence type="ECO:0008006" key="5">
    <source>
        <dbReference type="Google" id="ProtNLM"/>
    </source>
</evidence>
<dbReference type="EMBL" id="KZ666178">
    <property type="protein sequence ID" value="PPR95809.1"/>
    <property type="molecule type" value="Genomic_DNA"/>
</dbReference>
<sequence>MCSAVFMKGKFYVIGGIGVENLKIITSGEVYDSKTKTWSEIPNVYPAPNERAGSIEEHFIAEGPPLLAVVNDVLHVVDHVKILGLLIAVWRLRLIEFWLLDRRISIYRCESA</sequence>
<dbReference type="Proteomes" id="UP000239757">
    <property type="component" value="Unassembled WGS sequence"/>
</dbReference>
<keyword evidence="2" id="KW-0677">Repeat</keyword>
<accession>A0A2P5WXL0</accession>
<dbReference type="AlphaFoldDB" id="A0A2P5WXL0"/>
<dbReference type="GO" id="GO:0005634">
    <property type="term" value="C:nucleus"/>
    <property type="evidence" value="ECO:0007669"/>
    <property type="project" value="TreeGrafter"/>
</dbReference>
<dbReference type="InterPro" id="IPR015915">
    <property type="entry name" value="Kelch-typ_b-propeller"/>
</dbReference>
<protein>
    <recommendedName>
        <fullName evidence="5">Galactose oxidase/kelch repeat superfamily protein</fullName>
    </recommendedName>
</protein>
<evidence type="ECO:0000313" key="3">
    <source>
        <dbReference type="EMBL" id="PPR95809.1"/>
    </source>
</evidence>
<dbReference type="OrthoDB" id="191037at2759"/>
<dbReference type="Pfam" id="PF01344">
    <property type="entry name" value="Kelch_1"/>
    <property type="match status" value="1"/>
</dbReference>
<name>A0A2P5WXL0_GOSBA</name>
<evidence type="ECO:0000256" key="1">
    <source>
        <dbReference type="ARBA" id="ARBA00022441"/>
    </source>
</evidence>